<comment type="similarity">
    <text evidence="2 5">Belongs to the CGI121/TPRKB family.</text>
</comment>
<dbReference type="SUPFAM" id="SSF143870">
    <property type="entry name" value="PF0523-like"/>
    <property type="match status" value="1"/>
</dbReference>
<dbReference type="Proteomes" id="UP000653454">
    <property type="component" value="Unassembled WGS sequence"/>
</dbReference>
<evidence type="ECO:0000256" key="3">
    <source>
        <dbReference type="ARBA" id="ARBA00022694"/>
    </source>
</evidence>
<dbReference type="PANTHER" id="PTHR15840">
    <property type="entry name" value="CGI-121 FAMILY MEMBER"/>
    <property type="match status" value="1"/>
</dbReference>
<reference evidence="6" key="1">
    <citation type="submission" date="2020-11" db="EMBL/GenBank/DDBJ databases">
        <authorList>
            <person name="Whiteford S."/>
        </authorList>
    </citation>
    <scope>NUCLEOTIDE SEQUENCE</scope>
</reference>
<dbReference type="InterPro" id="IPR036504">
    <property type="entry name" value="CGI121/TPRKB_sf"/>
</dbReference>
<evidence type="ECO:0000313" key="6">
    <source>
        <dbReference type="EMBL" id="CAG9092865.1"/>
    </source>
</evidence>
<accession>A0A8S4D282</accession>
<proteinExistence type="inferred from homology"/>
<organism evidence="6 7">
    <name type="scientific">Plutella xylostella</name>
    <name type="common">Diamondback moth</name>
    <name type="synonym">Plutella maculipennis</name>
    <dbReference type="NCBI Taxonomy" id="51655"/>
    <lineage>
        <taxon>Eukaryota</taxon>
        <taxon>Metazoa</taxon>
        <taxon>Ecdysozoa</taxon>
        <taxon>Arthropoda</taxon>
        <taxon>Hexapoda</taxon>
        <taxon>Insecta</taxon>
        <taxon>Pterygota</taxon>
        <taxon>Neoptera</taxon>
        <taxon>Endopterygota</taxon>
        <taxon>Lepidoptera</taxon>
        <taxon>Glossata</taxon>
        <taxon>Ditrysia</taxon>
        <taxon>Yponomeutoidea</taxon>
        <taxon>Plutellidae</taxon>
        <taxon>Plutella</taxon>
    </lineage>
</organism>
<evidence type="ECO:0000256" key="1">
    <source>
        <dbReference type="ARBA" id="ARBA00004123"/>
    </source>
</evidence>
<dbReference type="Pfam" id="PF08617">
    <property type="entry name" value="CGI-121"/>
    <property type="match status" value="1"/>
</dbReference>
<protein>
    <submittedName>
        <fullName evidence="6">(diamondback moth) hypothetical protein</fullName>
    </submittedName>
</protein>
<comment type="caution">
    <text evidence="6">The sequence shown here is derived from an EMBL/GenBank/DDBJ whole genome shotgun (WGS) entry which is preliminary data.</text>
</comment>
<dbReference type="AlphaFoldDB" id="A0A8S4D282"/>
<gene>
    <name evidence="6" type="ORF">PLXY2_LOCUS1117</name>
</gene>
<evidence type="ECO:0000256" key="4">
    <source>
        <dbReference type="ARBA" id="ARBA00023242"/>
    </source>
</evidence>
<evidence type="ECO:0000256" key="2">
    <source>
        <dbReference type="ARBA" id="ARBA00005546"/>
    </source>
</evidence>
<evidence type="ECO:0000313" key="7">
    <source>
        <dbReference type="Proteomes" id="UP000653454"/>
    </source>
</evidence>
<dbReference type="GO" id="GO:0005829">
    <property type="term" value="C:cytosol"/>
    <property type="evidence" value="ECO:0007669"/>
    <property type="project" value="TreeGrafter"/>
</dbReference>
<dbReference type="GO" id="GO:0005634">
    <property type="term" value="C:nucleus"/>
    <property type="evidence" value="ECO:0007669"/>
    <property type="project" value="UniProtKB-SubCell"/>
</dbReference>
<dbReference type="InterPro" id="IPR013926">
    <property type="entry name" value="CGI121/TPRKB"/>
</dbReference>
<dbReference type="EMBL" id="CAJHNJ030000003">
    <property type="protein sequence ID" value="CAG9092865.1"/>
    <property type="molecule type" value="Genomic_DNA"/>
</dbReference>
<evidence type="ECO:0000256" key="5">
    <source>
        <dbReference type="RuleBase" id="RU004398"/>
    </source>
</evidence>
<keyword evidence="7" id="KW-1185">Reference proteome</keyword>
<dbReference type="PANTHER" id="PTHR15840:SF10">
    <property type="entry name" value="EKC_KEOPS COMPLEX SUBUNIT TPRKB"/>
    <property type="match status" value="1"/>
</dbReference>
<keyword evidence="4 5" id="KW-0539">Nucleus</keyword>
<dbReference type="GO" id="GO:0000408">
    <property type="term" value="C:EKC/KEOPS complex"/>
    <property type="evidence" value="ECO:0007669"/>
    <property type="project" value="TreeGrafter"/>
</dbReference>
<name>A0A8S4D282_PLUXY</name>
<dbReference type="Gene3D" id="3.30.2380.10">
    <property type="entry name" value="CGI121/TPRKB"/>
    <property type="match status" value="1"/>
</dbReference>
<keyword evidence="3" id="KW-0819">tRNA processing</keyword>
<comment type="subcellular location">
    <subcellularLocation>
        <location evidence="1">Nucleus</location>
    </subcellularLocation>
</comment>
<dbReference type="GO" id="GO:0002949">
    <property type="term" value="P:tRNA threonylcarbamoyladenosine modification"/>
    <property type="evidence" value="ECO:0007669"/>
    <property type="project" value="TreeGrafter"/>
</dbReference>
<sequence>MAIEPYICPLDPETGSHLKLYLFKDVENVEEIRSNIVSGAWDCAVMNPRLVLGPLQVAAAAGRAALAARRGALVTRSPAAELLFNLSLSKNISQSLSKFGLGTSGELLVGFIIHSEDGSEEILPQIKGEMVPIEQLRTFTDMKELKTVYKLKSLGEKSDEDLLDVIISRMVTKNFISH</sequence>